<reference evidence="2 3" key="1">
    <citation type="submission" date="2019-05" db="EMBL/GenBank/DDBJ databases">
        <title>Draft genome sequence of Actinomadura sp. 14C53.</title>
        <authorList>
            <person name="Saricaoglu S."/>
            <person name="Isik K."/>
        </authorList>
    </citation>
    <scope>NUCLEOTIDE SEQUENCE [LARGE SCALE GENOMIC DNA]</scope>
    <source>
        <strain evidence="2 3">14C53</strain>
    </source>
</reference>
<organism evidence="2 3">
    <name type="scientific">Actinomadura soli</name>
    <dbReference type="NCBI Taxonomy" id="2508997"/>
    <lineage>
        <taxon>Bacteria</taxon>
        <taxon>Bacillati</taxon>
        <taxon>Actinomycetota</taxon>
        <taxon>Actinomycetes</taxon>
        <taxon>Streptosporangiales</taxon>
        <taxon>Thermomonosporaceae</taxon>
        <taxon>Actinomadura</taxon>
    </lineage>
</organism>
<evidence type="ECO:0000313" key="2">
    <source>
        <dbReference type="EMBL" id="TMR03429.1"/>
    </source>
</evidence>
<keyword evidence="3" id="KW-1185">Reference proteome</keyword>
<protein>
    <submittedName>
        <fullName evidence="2">DUF397 domain-containing protein</fullName>
    </submittedName>
</protein>
<sequence length="61" mass="6675">MDLSKAVWRKASRSTVQNDNCVEVAGAPNAVAFRDSKDPSGPKLIISTSDFQHFANILKQL</sequence>
<dbReference type="Proteomes" id="UP000309174">
    <property type="component" value="Unassembled WGS sequence"/>
</dbReference>
<evidence type="ECO:0000259" key="1">
    <source>
        <dbReference type="Pfam" id="PF04149"/>
    </source>
</evidence>
<feature type="domain" description="DUF397" evidence="1">
    <location>
        <begin position="6"/>
        <end position="56"/>
    </location>
</feature>
<gene>
    <name evidence="2" type="ORF">ETD83_10530</name>
</gene>
<evidence type="ECO:0000313" key="3">
    <source>
        <dbReference type="Proteomes" id="UP000309174"/>
    </source>
</evidence>
<accession>A0A5C4JF53</accession>
<dbReference type="RefSeq" id="WP_138644890.1">
    <property type="nucleotide sequence ID" value="NZ_VCKW01000040.1"/>
</dbReference>
<proteinExistence type="predicted"/>
<dbReference type="EMBL" id="VCKW01000040">
    <property type="protein sequence ID" value="TMR03429.1"/>
    <property type="molecule type" value="Genomic_DNA"/>
</dbReference>
<name>A0A5C4JF53_9ACTN</name>
<dbReference type="Pfam" id="PF04149">
    <property type="entry name" value="DUF397"/>
    <property type="match status" value="1"/>
</dbReference>
<dbReference type="AlphaFoldDB" id="A0A5C4JF53"/>
<comment type="caution">
    <text evidence="2">The sequence shown here is derived from an EMBL/GenBank/DDBJ whole genome shotgun (WGS) entry which is preliminary data.</text>
</comment>
<dbReference type="InterPro" id="IPR007278">
    <property type="entry name" value="DUF397"/>
</dbReference>
<dbReference type="OrthoDB" id="3483392at2"/>